<reference evidence="2 3" key="1">
    <citation type="journal article" date="2016" name="Nat. Commun.">
        <title>Thousands of microbial genomes shed light on interconnected biogeochemical processes in an aquifer system.</title>
        <authorList>
            <person name="Anantharaman K."/>
            <person name="Brown C.T."/>
            <person name="Hug L.A."/>
            <person name="Sharon I."/>
            <person name="Castelle C.J."/>
            <person name="Probst A.J."/>
            <person name="Thomas B.C."/>
            <person name="Singh A."/>
            <person name="Wilkins M.J."/>
            <person name="Karaoz U."/>
            <person name="Brodie E.L."/>
            <person name="Williams K.H."/>
            <person name="Hubbard S.S."/>
            <person name="Banfield J.F."/>
        </authorList>
    </citation>
    <scope>NUCLEOTIDE SEQUENCE [LARGE SCALE GENOMIC DNA]</scope>
</reference>
<sequence length="248" mass="27635">MLAYGQFQTETHRQLGNKFLKIGHRGAMGYEPENTLGSFQTAIKLGVDMIELDVHLCKSGELVVIHNEKVDRTTNGKGFIADMTLAELKKLDAGRGQLIPTLEEVLDEVNRRVSVNIELKGIGTAMPVAGLIDKYVSGGWDRNLFLVSSFNVSELKDFREKDGKSRIGIIFDKKSGDLFGLVDKLGAYSIHPNTKLVTPDLIEEAHKKGLRVFVWTVNFPDDIRRLIKIGVDGIFSDFPDRLVWSGGF</sequence>
<dbReference type="PANTHER" id="PTHR46211">
    <property type="entry name" value="GLYCEROPHOSPHORYL DIESTER PHOSPHODIESTERASE"/>
    <property type="match status" value="1"/>
</dbReference>
<proteinExistence type="predicted"/>
<organism evidence="2 3">
    <name type="scientific">Candidatus Yanofskybacteria bacterium RIFCSPLOWO2_01_FULL_43_22</name>
    <dbReference type="NCBI Taxonomy" id="1802695"/>
    <lineage>
        <taxon>Bacteria</taxon>
        <taxon>Candidatus Yanofskyibacteriota</taxon>
    </lineage>
</organism>
<dbReference type="GO" id="GO:0008081">
    <property type="term" value="F:phosphoric diester hydrolase activity"/>
    <property type="evidence" value="ECO:0007669"/>
    <property type="project" value="InterPro"/>
</dbReference>
<dbReference type="AlphaFoldDB" id="A0A1F8GEL9"/>
<dbReference type="InterPro" id="IPR030395">
    <property type="entry name" value="GP_PDE_dom"/>
</dbReference>
<dbReference type="PANTHER" id="PTHR46211:SF14">
    <property type="entry name" value="GLYCEROPHOSPHODIESTER PHOSPHODIESTERASE"/>
    <property type="match status" value="1"/>
</dbReference>
<gene>
    <name evidence="2" type="ORF">A3A13_01805</name>
</gene>
<evidence type="ECO:0000259" key="1">
    <source>
        <dbReference type="PROSITE" id="PS51704"/>
    </source>
</evidence>
<name>A0A1F8GEL9_9BACT</name>
<dbReference type="Gene3D" id="3.20.20.190">
    <property type="entry name" value="Phosphatidylinositol (PI) phosphodiesterase"/>
    <property type="match status" value="1"/>
</dbReference>
<dbReference type="SUPFAM" id="SSF51695">
    <property type="entry name" value="PLC-like phosphodiesterases"/>
    <property type="match status" value="1"/>
</dbReference>
<dbReference type="PROSITE" id="PS51704">
    <property type="entry name" value="GP_PDE"/>
    <property type="match status" value="1"/>
</dbReference>
<dbReference type="InterPro" id="IPR017946">
    <property type="entry name" value="PLC-like_Pdiesterase_TIM-brl"/>
</dbReference>
<evidence type="ECO:0000313" key="2">
    <source>
        <dbReference type="EMBL" id="OGN23763.1"/>
    </source>
</evidence>
<protein>
    <recommendedName>
        <fullName evidence="1">GP-PDE domain-containing protein</fullName>
    </recommendedName>
</protein>
<evidence type="ECO:0000313" key="3">
    <source>
        <dbReference type="Proteomes" id="UP000178911"/>
    </source>
</evidence>
<accession>A0A1F8GEL9</accession>
<dbReference type="GO" id="GO:0006629">
    <property type="term" value="P:lipid metabolic process"/>
    <property type="evidence" value="ECO:0007669"/>
    <property type="project" value="InterPro"/>
</dbReference>
<feature type="domain" description="GP-PDE" evidence="1">
    <location>
        <begin position="19"/>
        <end position="246"/>
    </location>
</feature>
<dbReference type="STRING" id="1802695.A3A13_01805"/>
<dbReference type="EMBL" id="MGKJ01000015">
    <property type="protein sequence ID" value="OGN23763.1"/>
    <property type="molecule type" value="Genomic_DNA"/>
</dbReference>
<comment type="caution">
    <text evidence="2">The sequence shown here is derived from an EMBL/GenBank/DDBJ whole genome shotgun (WGS) entry which is preliminary data.</text>
</comment>
<dbReference type="Proteomes" id="UP000178911">
    <property type="component" value="Unassembled WGS sequence"/>
</dbReference>
<dbReference type="Pfam" id="PF03009">
    <property type="entry name" value="GDPD"/>
    <property type="match status" value="1"/>
</dbReference>